<feature type="compositionally biased region" description="Polar residues" evidence="1">
    <location>
        <begin position="172"/>
        <end position="183"/>
    </location>
</feature>
<gene>
    <name evidence="2" type="ORF">Z517_02517</name>
</gene>
<dbReference type="OrthoDB" id="3641178at2759"/>
<reference evidence="2 3" key="1">
    <citation type="submission" date="2015-01" db="EMBL/GenBank/DDBJ databases">
        <title>The Genome Sequence of Fonsecaea pedrosoi CBS 271.37.</title>
        <authorList>
            <consortium name="The Broad Institute Genomics Platform"/>
            <person name="Cuomo C."/>
            <person name="de Hoog S."/>
            <person name="Gorbushina A."/>
            <person name="Stielow B."/>
            <person name="Teixiera M."/>
            <person name="Abouelleil A."/>
            <person name="Chapman S.B."/>
            <person name="Priest M."/>
            <person name="Young S.K."/>
            <person name="Wortman J."/>
            <person name="Nusbaum C."/>
            <person name="Birren B."/>
        </authorList>
    </citation>
    <scope>NUCLEOTIDE SEQUENCE [LARGE SCALE GENOMIC DNA]</scope>
    <source>
        <strain evidence="2 3">CBS 271.37</strain>
    </source>
</reference>
<feature type="region of interest" description="Disordered" evidence="1">
    <location>
        <begin position="164"/>
        <end position="186"/>
    </location>
</feature>
<dbReference type="GeneID" id="25302007"/>
<proteinExistence type="predicted"/>
<feature type="region of interest" description="Disordered" evidence="1">
    <location>
        <begin position="202"/>
        <end position="225"/>
    </location>
</feature>
<accession>A0A0D2F9F0</accession>
<dbReference type="HOGENOM" id="CLU_553209_0_0_1"/>
<dbReference type="EMBL" id="KN846970">
    <property type="protein sequence ID" value="KIW83272.1"/>
    <property type="molecule type" value="Genomic_DNA"/>
</dbReference>
<sequence length="504" mass="56331">MEACMPRFKRADGTDTRISYHKAELVKVQSLFYARRYKQCIALCEELQRSEIHALHKAFLWFYHATSYESMGLIAHNLSGSKLHFLDSARESFGQALKCIPLPYVSTEAGSYEQAGNSPVTTDSGSLSIKRAWKAGRRETSATGCVTKLSSSVSSGSIYSIQSSTSEGESIADQNESPSQQRKYQGKSIPDLHVDLKEGASEYNPAKQPATPAARAPYQSRLQHSFSSRQVLQTNLIPSPLFSRNPKRASSLLLDITDNSRPLPPLPFNHRADFKIQGTRIIQDPLMRKTAVQTLIARFEGILPLPLSPPSPRAQSPSREQIYGRETAAASPDVASPRFRMIRDAFSPDPHNEHLDMYLNSYASPALSLYNAHLADFRAQLRKHIAYVDGEIGRVQKIQGERSAARTLGPKQRFASFWSFEVASTISTSKVAPRSACVRRSDDLVGDGCDHPSRCGESRGKIKEKIDELRRQGWKVCKERHGFRGMGFYENFRRHVEAELEAGH</sequence>
<dbReference type="VEuPathDB" id="FungiDB:Z517_02517"/>
<organism evidence="2 3">
    <name type="scientific">Fonsecaea pedrosoi CBS 271.37</name>
    <dbReference type="NCBI Taxonomy" id="1442368"/>
    <lineage>
        <taxon>Eukaryota</taxon>
        <taxon>Fungi</taxon>
        <taxon>Dikarya</taxon>
        <taxon>Ascomycota</taxon>
        <taxon>Pezizomycotina</taxon>
        <taxon>Eurotiomycetes</taxon>
        <taxon>Chaetothyriomycetidae</taxon>
        <taxon>Chaetothyriales</taxon>
        <taxon>Herpotrichiellaceae</taxon>
        <taxon>Fonsecaea</taxon>
    </lineage>
</organism>
<dbReference type="Proteomes" id="UP000053029">
    <property type="component" value="Unassembled WGS sequence"/>
</dbReference>
<evidence type="ECO:0000313" key="3">
    <source>
        <dbReference type="Proteomes" id="UP000053029"/>
    </source>
</evidence>
<keyword evidence="3" id="KW-1185">Reference proteome</keyword>
<dbReference type="RefSeq" id="XP_013287080.1">
    <property type="nucleotide sequence ID" value="XM_013431626.1"/>
</dbReference>
<name>A0A0D2F9F0_9EURO</name>
<dbReference type="AlphaFoldDB" id="A0A0D2F9F0"/>
<protein>
    <submittedName>
        <fullName evidence="2">Uncharacterized protein</fullName>
    </submittedName>
</protein>
<evidence type="ECO:0000256" key="1">
    <source>
        <dbReference type="SAM" id="MobiDB-lite"/>
    </source>
</evidence>
<evidence type="ECO:0000313" key="2">
    <source>
        <dbReference type="EMBL" id="KIW83272.1"/>
    </source>
</evidence>